<evidence type="ECO:0000256" key="1">
    <source>
        <dbReference type="ARBA" id="ARBA00005323"/>
    </source>
</evidence>
<comment type="similarity">
    <text evidence="1">Belongs to the DSD1 family.</text>
</comment>
<evidence type="ECO:0000256" key="2">
    <source>
        <dbReference type="ARBA" id="ARBA00023239"/>
    </source>
</evidence>
<dbReference type="InterPro" id="IPR001608">
    <property type="entry name" value="Ala_racemase_N"/>
</dbReference>
<dbReference type="Gene3D" id="3.20.20.10">
    <property type="entry name" value="Alanine racemase"/>
    <property type="match status" value="1"/>
</dbReference>
<keyword evidence="5" id="KW-1185">Reference proteome</keyword>
<protein>
    <submittedName>
        <fullName evidence="4">Amino acid deaminase</fullName>
    </submittedName>
</protein>
<evidence type="ECO:0000259" key="3">
    <source>
        <dbReference type="SMART" id="SM01119"/>
    </source>
</evidence>
<gene>
    <name evidence="4" type="ORF">GCM10010517_26040</name>
</gene>
<accession>A0ABP6IBR8</accession>
<reference evidence="5" key="1">
    <citation type="journal article" date="2019" name="Int. J. Syst. Evol. Microbiol.">
        <title>The Global Catalogue of Microorganisms (GCM) 10K type strain sequencing project: providing services to taxonomists for standard genome sequencing and annotation.</title>
        <authorList>
            <consortium name="The Broad Institute Genomics Platform"/>
            <consortium name="The Broad Institute Genome Sequencing Center for Infectious Disease"/>
            <person name="Wu L."/>
            <person name="Ma J."/>
        </authorList>
    </citation>
    <scope>NUCLEOTIDE SEQUENCE [LARGE SCALE GENOMIC DNA]</scope>
    <source>
        <strain evidence="5">JCM 6242</strain>
    </source>
</reference>
<organism evidence="4 5">
    <name type="scientific">Streptosporangium fragile</name>
    <dbReference type="NCBI Taxonomy" id="46186"/>
    <lineage>
        <taxon>Bacteria</taxon>
        <taxon>Bacillati</taxon>
        <taxon>Actinomycetota</taxon>
        <taxon>Actinomycetes</taxon>
        <taxon>Streptosporangiales</taxon>
        <taxon>Streptosporangiaceae</taxon>
        <taxon>Streptosporangium</taxon>
    </lineage>
</organism>
<evidence type="ECO:0000313" key="4">
    <source>
        <dbReference type="EMBL" id="GAA2866529.1"/>
    </source>
</evidence>
<comment type="caution">
    <text evidence="4">The sequence shown here is derived from an EMBL/GenBank/DDBJ whole genome shotgun (WGS) entry which is preliminary data.</text>
</comment>
<dbReference type="Proteomes" id="UP001500831">
    <property type="component" value="Unassembled WGS sequence"/>
</dbReference>
<dbReference type="SUPFAM" id="SSF51419">
    <property type="entry name" value="PLP-binding barrel"/>
    <property type="match status" value="1"/>
</dbReference>
<dbReference type="Gene3D" id="2.40.37.20">
    <property type="entry name" value="D-serine dehydratase-like domain"/>
    <property type="match status" value="1"/>
</dbReference>
<keyword evidence="2" id="KW-0456">Lyase</keyword>
<dbReference type="EMBL" id="BAAAVI010000015">
    <property type="protein sequence ID" value="GAA2866529.1"/>
    <property type="molecule type" value="Genomic_DNA"/>
</dbReference>
<dbReference type="InterPro" id="IPR029066">
    <property type="entry name" value="PLP-binding_barrel"/>
</dbReference>
<sequence length="397" mass="42146">MKAEDKVLKVAEGGMGPCAVHGVEGGRGVKGIVDPERAVGSSLFGGVFTFPVMVAHRSALEHNIATLAAFTREYGMIFAPHAKTTMSPELIRAQLDAGAWGMTVATPSQALTVREFGVSRIVLANQIFDPAGLDALAAQLAADDSFEFLCFVDSVAGVEALSRHAGARPFRVLAELGHEGGRAGSRTLGELLEVAAAAQAADGVELAGVAGYEGSLGSAEEVRAYLHRMLEALAHLRVRDPILSVGGSQWFDVIGRELADCQARVMLRSGAYVSHDDGYYRERTPYNRIEGELRAALEVWAHVLSVPEPGLAVVGFGKRDAPVDEGLPVPRGAVADATVLKVQDQHAVLRLAPGSPVKPGDLVSFGISHPCTAFDKWRVMPVVDDDYVVVGLINTFF</sequence>
<evidence type="ECO:0000313" key="5">
    <source>
        <dbReference type="Proteomes" id="UP001500831"/>
    </source>
</evidence>
<dbReference type="InterPro" id="IPR026956">
    <property type="entry name" value="D-ser_dehydrat-like_dom"/>
</dbReference>
<dbReference type="Pfam" id="PF01168">
    <property type="entry name" value="Ala_racemase_N"/>
    <property type="match status" value="1"/>
</dbReference>
<feature type="domain" description="D-serine dehydratase-like" evidence="3">
    <location>
        <begin position="296"/>
        <end position="384"/>
    </location>
</feature>
<dbReference type="InterPro" id="IPR051466">
    <property type="entry name" value="D-amino_acid_metab_enzyme"/>
</dbReference>
<dbReference type="PANTHER" id="PTHR28004">
    <property type="entry name" value="ZGC:162816-RELATED"/>
    <property type="match status" value="1"/>
</dbReference>
<dbReference type="SMART" id="SM01119">
    <property type="entry name" value="D-ser_dehydrat"/>
    <property type="match status" value="1"/>
</dbReference>
<dbReference type="Pfam" id="PF14031">
    <property type="entry name" value="D-ser_dehydrat"/>
    <property type="match status" value="1"/>
</dbReference>
<dbReference type="PANTHER" id="PTHR28004:SF8">
    <property type="entry name" value="D-SERINE DEAMINASE"/>
    <property type="match status" value="1"/>
</dbReference>
<proteinExistence type="inferred from homology"/>
<dbReference type="InterPro" id="IPR042208">
    <property type="entry name" value="D-ser_dehydrat-like_sf"/>
</dbReference>
<name>A0ABP6IBR8_9ACTN</name>